<name>A0A8S1PMZ6_9CILI</name>
<accession>A0A8S1PMZ6</accession>
<keyword evidence="3" id="KW-1185">Reference proteome</keyword>
<feature type="region of interest" description="Disordered" evidence="1">
    <location>
        <begin position="1"/>
        <end position="40"/>
    </location>
</feature>
<dbReference type="OrthoDB" id="303636at2759"/>
<dbReference type="Proteomes" id="UP000692954">
    <property type="component" value="Unassembled WGS sequence"/>
</dbReference>
<sequence length="399" mass="45916">MQENNIQNIENHNISVVKFSNDEQSSQSQPRAEKSLNNQQEQENSMFLIQNHEVVEKFSEQEIEIIQFADNREIIFGNNQAEGENEFQKQKKEQIIVQNIVVPEQYNNLYQNDRNIAIIQEPIQQNYAQDQYINQQPIIITHQQAMIPNQQQNTPIQPTDKYQSYQNQQIENEEYDKKKKKKIDQKNSDQHYKNNVVIVPVNQNDAADNAIVNLGSNLSVYCCLGLLNRSDNCCQWICDLLVFCLSFPIIMLKKLIILIWDGCLEVLCSKWCPNCHESCKTCCGLSFFNCVRCYNSLKRNSNTICTQLCCCVNCTVFSKEVLQCWDSCSQFCLQICSAFGGCLLVCCEFILNNLGDCFYQICTFCCDFLGNSCEIICQVSEVVCNNLAEILGFCLLCCK</sequence>
<reference evidence="2" key="1">
    <citation type="submission" date="2021-01" db="EMBL/GenBank/DDBJ databases">
        <authorList>
            <consortium name="Genoscope - CEA"/>
            <person name="William W."/>
        </authorList>
    </citation>
    <scope>NUCLEOTIDE SEQUENCE</scope>
</reference>
<dbReference type="EMBL" id="CAJJDN010000082">
    <property type="protein sequence ID" value="CAD8104707.1"/>
    <property type="molecule type" value="Genomic_DNA"/>
</dbReference>
<evidence type="ECO:0000313" key="2">
    <source>
        <dbReference type="EMBL" id="CAD8104707.1"/>
    </source>
</evidence>
<evidence type="ECO:0000313" key="3">
    <source>
        <dbReference type="Proteomes" id="UP000692954"/>
    </source>
</evidence>
<feature type="compositionally biased region" description="Low complexity" evidence="1">
    <location>
        <begin position="1"/>
        <end position="14"/>
    </location>
</feature>
<gene>
    <name evidence="2" type="ORF">PSON_ATCC_30995.1.T0820262</name>
</gene>
<proteinExistence type="predicted"/>
<organism evidence="2 3">
    <name type="scientific">Paramecium sonneborni</name>
    <dbReference type="NCBI Taxonomy" id="65129"/>
    <lineage>
        <taxon>Eukaryota</taxon>
        <taxon>Sar</taxon>
        <taxon>Alveolata</taxon>
        <taxon>Ciliophora</taxon>
        <taxon>Intramacronucleata</taxon>
        <taxon>Oligohymenophorea</taxon>
        <taxon>Peniculida</taxon>
        <taxon>Parameciidae</taxon>
        <taxon>Paramecium</taxon>
    </lineage>
</organism>
<comment type="caution">
    <text evidence="2">The sequence shown here is derived from an EMBL/GenBank/DDBJ whole genome shotgun (WGS) entry which is preliminary data.</text>
</comment>
<evidence type="ECO:0000256" key="1">
    <source>
        <dbReference type="SAM" id="MobiDB-lite"/>
    </source>
</evidence>
<feature type="compositionally biased region" description="Polar residues" evidence="1">
    <location>
        <begin position="22"/>
        <end position="40"/>
    </location>
</feature>
<protein>
    <submittedName>
        <fullName evidence="2">Uncharacterized protein</fullName>
    </submittedName>
</protein>
<dbReference type="AlphaFoldDB" id="A0A8S1PMZ6"/>